<dbReference type="Gene3D" id="3.40.50.720">
    <property type="entry name" value="NAD(P)-binding Rossmann-like Domain"/>
    <property type="match status" value="1"/>
</dbReference>
<reference evidence="1 2" key="1">
    <citation type="journal article" date="2020" name="Int. J. Syst. Evol. Microbiol.">
        <title>Pseudomonas kitaguniensis sp. nov., a pathogen causing bacterial rot of Welsh onion in Japan.</title>
        <authorList>
            <person name="Sawada H."/>
            <person name="Fujikawa T."/>
            <person name="Nishiwaki Y."/>
            <person name="Horita H."/>
        </authorList>
    </citation>
    <scope>NUCLEOTIDE SEQUENCE [LARGE SCALE GENOMIC DNA]</scope>
    <source>
        <strain evidence="1 2">MAFF 212408</strain>
    </source>
</reference>
<reference evidence="1 2" key="2">
    <citation type="journal article" date="2023" name="Plant Pathol.">
        <title>Dismantling and reorganizing Pseudomonas marginalis sensu#lato.</title>
        <authorList>
            <person name="Sawada H."/>
            <person name="Fujikawa T."/>
            <person name="Satou M."/>
        </authorList>
    </citation>
    <scope>NUCLEOTIDE SEQUENCE [LARGE SCALE GENOMIC DNA]</scope>
    <source>
        <strain evidence="1 2">MAFF 212408</strain>
    </source>
</reference>
<organism evidence="1 2">
    <name type="scientific">Pseudomonas kitaguniensis</name>
    <dbReference type="NCBI Taxonomy" id="2607908"/>
    <lineage>
        <taxon>Bacteria</taxon>
        <taxon>Pseudomonadati</taxon>
        <taxon>Pseudomonadota</taxon>
        <taxon>Gammaproteobacteria</taxon>
        <taxon>Pseudomonadales</taxon>
        <taxon>Pseudomonadaceae</taxon>
        <taxon>Pseudomonas</taxon>
    </lineage>
</organism>
<gene>
    <name evidence="1" type="ORF">F0169_09865</name>
</gene>
<dbReference type="InterPro" id="IPR036291">
    <property type="entry name" value="NAD(P)-bd_dom_sf"/>
</dbReference>
<keyword evidence="2" id="KW-1185">Reference proteome</keyword>
<evidence type="ECO:0000313" key="2">
    <source>
        <dbReference type="Proteomes" id="UP000326112"/>
    </source>
</evidence>
<sequence>MTLLPGAPFILQEPDVKALLSKLNVLAAMRSLFESLAAGTAVQPPQQLVDFPNGQGDFINYLGVLSDEKVYGIKTSPYIKTEGKPLVTAWSMLMSMDTGAPLLIADAGLLTTLRTAATTALAIDYLAPQGSKRLAVIGSGPIALAHIEAVKYLRSWEKISIYSLGIASLDDAKRAAIEALDPRVTLCELQSQALSNADVIMLCTSSPKPVLNLDTLGQPALITSISTNAFRAHEIAPHELSKMDVYCDYRQATPHTAGEMVIAAERELWSVKDLAGDLAELSNATAPLPAYQRPVFFRSIGLGLEDVAVSLQLYKALTQH</sequence>
<proteinExistence type="predicted"/>
<evidence type="ECO:0000313" key="1">
    <source>
        <dbReference type="EMBL" id="MPR02352.1"/>
    </source>
</evidence>
<dbReference type="InterPro" id="IPR023401">
    <property type="entry name" value="ODC_N"/>
</dbReference>
<dbReference type="EMBL" id="VUAZ01000052">
    <property type="protein sequence ID" value="MPR02352.1"/>
    <property type="molecule type" value="Genomic_DNA"/>
</dbReference>
<dbReference type="InterPro" id="IPR003462">
    <property type="entry name" value="ODC_Mu_crystall"/>
</dbReference>
<dbReference type="PANTHER" id="PTHR13812:SF19">
    <property type="entry name" value="KETIMINE REDUCTASE MU-CRYSTALLIN"/>
    <property type="match status" value="1"/>
</dbReference>
<dbReference type="SUPFAM" id="SSF51735">
    <property type="entry name" value="NAD(P)-binding Rossmann-fold domains"/>
    <property type="match status" value="1"/>
</dbReference>
<dbReference type="Gene3D" id="3.30.1780.10">
    <property type="entry name" value="ornithine cyclodeaminase, domain 1"/>
    <property type="match status" value="1"/>
</dbReference>
<name>A0A5N7KL35_9PSED</name>
<protein>
    <submittedName>
        <fullName evidence="1">Ornithine cyclodeaminase family protein</fullName>
    </submittedName>
</protein>
<dbReference type="Proteomes" id="UP000326112">
    <property type="component" value="Unassembled WGS sequence"/>
</dbReference>
<dbReference type="PANTHER" id="PTHR13812">
    <property type="entry name" value="KETIMINE REDUCTASE MU-CRYSTALLIN"/>
    <property type="match status" value="1"/>
</dbReference>
<comment type="caution">
    <text evidence="1">The sequence shown here is derived from an EMBL/GenBank/DDBJ whole genome shotgun (WGS) entry which is preliminary data.</text>
</comment>
<dbReference type="RefSeq" id="WP_152746386.1">
    <property type="nucleotide sequence ID" value="NZ_VUAZ01000052.1"/>
</dbReference>
<dbReference type="Pfam" id="PF02423">
    <property type="entry name" value="OCD_Mu_crystall"/>
    <property type="match status" value="1"/>
</dbReference>
<dbReference type="PIRSF" id="PIRSF001439">
    <property type="entry name" value="CryM"/>
    <property type="match status" value="1"/>
</dbReference>
<accession>A0A5N7KL35</accession>